<dbReference type="OMA" id="MFTELNS"/>
<evidence type="ECO:0000313" key="4">
    <source>
        <dbReference type="Proteomes" id="UP000070444"/>
    </source>
</evidence>
<evidence type="ECO:0008006" key="5">
    <source>
        <dbReference type="Google" id="ProtNLM"/>
    </source>
</evidence>
<dbReference type="InterPro" id="IPR027417">
    <property type="entry name" value="P-loop_NTPase"/>
</dbReference>
<dbReference type="GO" id="GO:0033588">
    <property type="term" value="C:elongator holoenzyme complex"/>
    <property type="evidence" value="ECO:0007669"/>
    <property type="project" value="InterPro"/>
</dbReference>
<sequence length="282" mass="32036">MATTNTSENRTLGYSSLNNLLNWKDGVPNPKTNLLLIDTFATEANFLFNHFITNYIQQKSPVLFVGFKNIFNHYNLILKKMGCNLLLAKKSNLFYFIDGFTQLTSSEKIEQNTANVDLTLQLNLKDKERVLSEMTEKLVDLIQSAAQSSPSGQLGALMIDDLSTLFNCGVSTITVINMLKRLKVELNKVGSSLIVLVHGDKELSESTEHCKFIQLIMNQFMIWFKVEPLPSGYSRDVDGQMSIYRGYEYYQSPTQIEPNLVHFQLKDTSVEFFNRGTSKNVL</sequence>
<dbReference type="PANTHER" id="PTHR16184">
    <property type="entry name" value="ELONGATOR COMPLEX PROTEIN 6"/>
    <property type="match status" value="1"/>
</dbReference>
<dbReference type="InterPro" id="IPR018627">
    <property type="entry name" value="ELP6"/>
</dbReference>
<comment type="pathway">
    <text evidence="1">tRNA modification; 5-methoxycarbonylmethyl-2-thiouridine-tRNA biosynthesis.</text>
</comment>
<dbReference type="OrthoDB" id="9995306at2759"/>
<dbReference type="Proteomes" id="UP000070444">
    <property type="component" value="Unassembled WGS sequence"/>
</dbReference>
<evidence type="ECO:0000313" key="3">
    <source>
        <dbReference type="EMBL" id="KXN73355.1"/>
    </source>
</evidence>
<dbReference type="Pfam" id="PF09807">
    <property type="entry name" value="ELP6"/>
    <property type="match status" value="1"/>
</dbReference>
<evidence type="ECO:0000256" key="1">
    <source>
        <dbReference type="ARBA" id="ARBA00005043"/>
    </source>
</evidence>
<dbReference type="CDD" id="cd19495">
    <property type="entry name" value="Elp6"/>
    <property type="match status" value="1"/>
</dbReference>
<dbReference type="Gene3D" id="3.40.50.300">
    <property type="entry name" value="P-loop containing nucleotide triphosphate hydrolases"/>
    <property type="match status" value="1"/>
</dbReference>
<gene>
    <name evidence="3" type="ORF">CONCODRAFT_114710</name>
</gene>
<accession>A0A137PEF8</accession>
<name>A0A137PEF8_CONC2</name>
<proteinExistence type="inferred from homology"/>
<dbReference type="AlphaFoldDB" id="A0A137PEF8"/>
<protein>
    <recommendedName>
        <fullName evidence="5">Elongator complex protein 6</fullName>
    </recommendedName>
</protein>
<evidence type="ECO:0000256" key="2">
    <source>
        <dbReference type="ARBA" id="ARBA00008837"/>
    </source>
</evidence>
<dbReference type="EMBL" id="KQ964438">
    <property type="protein sequence ID" value="KXN73355.1"/>
    <property type="molecule type" value="Genomic_DNA"/>
</dbReference>
<organism evidence="3 4">
    <name type="scientific">Conidiobolus coronatus (strain ATCC 28846 / CBS 209.66 / NRRL 28638)</name>
    <name type="common">Delacroixia coronata</name>
    <dbReference type="NCBI Taxonomy" id="796925"/>
    <lineage>
        <taxon>Eukaryota</taxon>
        <taxon>Fungi</taxon>
        <taxon>Fungi incertae sedis</taxon>
        <taxon>Zoopagomycota</taxon>
        <taxon>Entomophthoromycotina</taxon>
        <taxon>Entomophthoromycetes</taxon>
        <taxon>Entomophthorales</taxon>
        <taxon>Ancylistaceae</taxon>
        <taxon>Conidiobolus</taxon>
    </lineage>
</organism>
<reference evidence="3 4" key="1">
    <citation type="journal article" date="2015" name="Genome Biol. Evol.">
        <title>Phylogenomic analyses indicate that early fungi evolved digesting cell walls of algal ancestors of land plants.</title>
        <authorList>
            <person name="Chang Y."/>
            <person name="Wang S."/>
            <person name="Sekimoto S."/>
            <person name="Aerts A.L."/>
            <person name="Choi C."/>
            <person name="Clum A."/>
            <person name="LaButti K.M."/>
            <person name="Lindquist E.A."/>
            <person name="Yee Ngan C."/>
            <person name="Ohm R.A."/>
            <person name="Salamov A.A."/>
            <person name="Grigoriev I.V."/>
            <person name="Spatafora J.W."/>
            <person name="Berbee M.L."/>
        </authorList>
    </citation>
    <scope>NUCLEOTIDE SEQUENCE [LARGE SCALE GENOMIC DNA]</scope>
    <source>
        <strain evidence="3 4">NRRL 28638</strain>
    </source>
</reference>
<comment type="similarity">
    <text evidence="2">Belongs to the ELP6 family.</text>
</comment>
<dbReference type="UniPathway" id="UPA00988"/>
<keyword evidence="4" id="KW-1185">Reference proteome</keyword>
<dbReference type="PANTHER" id="PTHR16184:SF6">
    <property type="entry name" value="ELONGATOR COMPLEX PROTEIN 6"/>
    <property type="match status" value="1"/>
</dbReference>
<dbReference type="STRING" id="796925.A0A137PEF8"/>
<dbReference type="GO" id="GO:0002098">
    <property type="term" value="P:tRNA wobble uridine modification"/>
    <property type="evidence" value="ECO:0007669"/>
    <property type="project" value="InterPro"/>
</dbReference>